<proteinExistence type="predicted"/>
<protein>
    <submittedName>
        <fullName evidence="2">Uncharacterized protein</fullName>
    </submittedName>
</protein>
<comment type="caution">
    <text evidence="2">The sequence shown here is derived from an EMBL/GenBank/DDBJ whole genome shotgun (WGS) entry which is preliminary data.</text>
</comment>
<keyword evidence="1" id="KW-0472">Membrane</keyword>
<gene>
    <name evidence="2" type="ORF">GCM10011521_26240</name>
</gene>
<evidence type="ECO:0000313" key="2">
    <source>
        <dbReference type="EMBL" id="GGA86497.1"/>
    </source>
</evidence>
<evidence type="ECO:0000313" key="3">
    <source>
        <dbReference type="Proteomes" id="UP000623419"/>
    </source>
</evidence>
<evidence type="ECO:0000256" key="1">
    <source>
        <dbReference type="SAM" id="Phobius"/>
    </source>
</evidence>
<dbReference type="Proteomes" id="UP000623419">
    <property type="component" value="Unassembled WGS sequence"/>
</dbReference>
<keyword evidence="3" id="KW-1185">Reference proteome</keyword>
<feature type="transmembrane region" description="Helical" evidence="1">
    <location>
        <begin position="47"/>
        <end position="65"/>
    </location>
</feature>
<keyword evidence="1" id="KW-0812">Transmembrane</keyword>
<accession>A0ABQ1HQS9</accession>
<name>A0ABQ1HQS9_9GAMM</name>
<keyword evidence="1" id="KW-1133">Transmembrane helix</keyword>
<reference evidence="3" key="1">
    <citation type="journal article" date="2019" name="Int. J. Syst. Evol. Microbiol.">
        <title>The Global Catalogue of Microorganisms (GCM) 10K type strain sequencing project: providing services to taxonomists for standard genome sequencing and annotation.</title>
        <authorList>
            <consortium name="The Broad Institute Genomics Platform"/>
            <consortium name="The Broad Institute Genome Sequencing Center for Infectious Disease"/>
            <person name="Wu L."/>
            <person name="Ma J."/>
        </authorList>
    </citation>
    <scope>NUCLEOTIDE SEQUENCE [LARGE SCALE GENOMIC DNA]</scope>
    <source>
        <strain evidence="3">CGMCC 1.15905</strain>
    </source>
</reference>
<sequence>MSPTQRSRSTLAIVVDGLLPALAWVAGVLGMVALWTAVSLALRSPSGWLALVAALDMVLLLRLAAMPAGPARAWAAVAGTALAIALGYWFHAAITMGVMLGLQPVESALRLGPVLAGELLRHTTSAWDIAWAVLALPLAWKLAR</sequence>
<dbReference type="RefSeq" id="WP_188665213.1">
    <property type="nucleotide sequence ID" value="NZ_BMKC01000003.1"/>
</dbReference>
<organism evidence="2 3">
    <name type="scientific">Arenimonas soli</name>
    <dbReference type="NCBI Taxonomy" id="2269504"/>
    <lineage>
        <taxon>Bacteria</taxon>
        <taxon>Pseudomonadati</taxon>
        <taxon>Pseudomonadota</taxon>
        <taxon>Gammaproteobacteria</taxon>
        <taxon>Lysobacterales</taxon>
        <taxon>Lysobacteraceae</taxon>
        <taxon>Arenimonas</taxon>
    </lineage>
</organism>
<dbReference type="EMBL" id="BMKC01000003">
    <property type="protein sequence ID" value="GGA86497.1"/>
    <property type="molecule type" value="Genomic_DNA"/>
</dbReference>
<feature type="transmembrane region" description="Helical" evidence="1">
    <location>
        <begin position="77"/>
        <end position="99"/>
    </location>
</feature>
<feature type="transmembrane region" description="Helical" evidence="1">
    <location>
        <begin position="12"/>
        <end position="35"/>
    </location>
</feature>